<dbReference type="EMBL" id="JXQK01000055">
    <property type="protein sequence ID" value="KIP62322.1"/>
    <property type="molecule type" value="Genomic_DNA"/>
</dbReference>
<sequence length="830" mass="97143">MATNKIREEEVKNKIRQEFFQDYDATPILGDIDFAVTTKKSSEDELSDQEYFLWAEAKAGNTEDIYASFVQLIITIGKAHTHESYLPPRYLGAFDEEKIAFIEYHHIVSVFYQNDFNWNVTPSNHSTKEFHMLYDLLHEQLKKEISLFDLRKDEKELRKFIRSNFKLGKQRTNGINITKNNFIFVFQRWVEEVKPSIAVNWDDVPKTSVVDFFYADLISRNDYTLREELAVVLRGDKYRILQNILKGATQLFSEATFNDGKTAYNQFWNKYVRPPRKEYLDLILKRRDLLIPQDLRRYQGAFFTPPQWVQKSQEYLAMELGEDWQKEYYVWDCCAGTGNLLFGLTEKYRVYASTLDNADVQVMHERIKEKSLDLLDSHVFQFDFLNDSFDKLPQSLQDIINDPERRRKLVVYINPPYAEAGETRQLSGTSKNKTNVAVTNMTYQKYLPVIGIAGRELFAQFFMRIYDEIPTSVLAEFSKLKTLQAPNFRDFRQAFRAKLGRNFIVPANSFDNVKGQFPIGFFIWHTEEKVTFEHTTSDVYAKNGDCLGEKGIYSYDNTNGNIGKWVNSFRNDANKDKIGFMSNGRNDFQNQKLVYLINKKEQMPTPRGWWVTPFNFIIISIFLAVRHSIEATWLNDRDQFLYPNDEWKSDRDFQNNCLVFTLFSNSNNIQSQHGTNHWIPFSEEEVGAQDNFESHFMHDFIMGKVKEEKPQHKETMQDLFAEQDSQTTDDSSFTPTEPLKFSQEAQAVLDAGRELWRYYHKQAGANPNASYYDIKMHFQGTKITKSGKVQMNSTSEDATYNALLADLRQSMKLLAAHIEPKVYDYGFLKK</sequence>
<accession>A0A0D0HCI0</accession>
<dbReference type="InterPro" id="IPR029063">
    <property type="entry name" value="SAM-dependent_MTases_sf"/>
</dbReference>
<dbReference type="SUPFAM" id="SSF53335">
    <property type="entry name" value="S-adenosyl-L-methionine-dependent methyltransferases"/>
    <property type="match status" value="1"/>
</dbReference>
<organism evidence="1 2">
    <name type="scientific">Prevotella pectinovora</name>
    <dbReference type="NCBI Taxonomy" id="1602169"/>
    <lineage>
        <taxon>Bacteria</taxon>
        <taxon>Pseudomonadati</taxon>
        <taxon>Bacteroidota</taxon>
        <taxon>Bacteroidia</taxon>
        <taxon>Bacteroidales</taxon>
        <taxon>Prevotellaceae</taxon>
        <taxon>Prevotella</taxon>
    </lineage>
</organism>
<protein>
    <submittedName>
        <fullName evidence="1">Uncharacterized protein</fullName>
    </submittedName>
</protein>
<name>A0A0D0HCI0_9BACT</name>
<dbReference type="PROSITE" id="PS00092">
    <property type="entry name" value="N6_MTASE"/>
    <property type="match status" value="1"/>
</dbReference>
<dbReference type="GO" id="GO:0032259">
    <property type="term" value="P:methylation"/>
    <property type="evidence" value="ECO:0007669"/>
    <property type="project" value="InterPro"/>
</dbReference>
<evidence type="ECO:0000313" key="1">
    <source>
        <dbReference type="EMBL" id="KIP62322.1"/>
    </source>
</evidence>
<dbReference type="Gene3D" id="3.40.50.150">
    <property type="entry name" value="Vaccinia Virus protein VP39"/>
    <property type="match status" value="1"/>
</dbReference>
<reference evidence="1 2" key="1">
    <citation type="submission" date="2015-01" db="EMBL/GenBank/DDBJ databases">
        <title>Comparative genomics of non-oral Prevotella species.</title>
        <authorList>
            <person name="Accetto T."/>
            <person name="Nograsek B."/>
            <person name="Avgustin G."/>
        </authorList>
    </citation>
    <scope>NUCLEOTIDE SEQUENCE [LARGE SCALE GENOMIC DNA]</scope>
    <source>
        <strain evidence="1 2">P5-119</strain>
    </source>
</reference>
<dbReference type="Proteomes" id="UP000032046">
    <property type="component" value="Unassembled WGS sequence"/>
</dbReference>
<gene>
    <name evidence="1" type="ORF">ST44_07535</name>
</gene>
<proteinExistence type="predicted"/>
<keyword evidence="2" id="KW-1185">Reference proteome</keyword>
<dbReference type="GO" id="GO:0008168">
    <property type="term" value="F:methyltransferase activity"/>
    <property type="evidence" value="ECO:0007669"/>
    <property type="project" value="InterPro"/>
</dbReference>
<dbReference type="GO" id="GO:0003676">
    <property type="term" value="F:nucleic acid binding"/>
    <property type="evidence" value="ECO:0007669"/>
    <property type="project" value="InterPro"/>
</dbReference>
<dbReference type="STRING" id="1602171.ST44_07535"/>
<evidence type="ECO:0000313" key="2">
    <source>
        <dbReference type="Proteomes" id="UP000032046"/>
    </source>
</evidence>
<dbReference type="RefSeq" id="WP_042519339.1">
    <property type="nucleotide sequence ID" value="NZ_JXQK01000055.1"/>
</dbReference>
<dbReference type="InterPro" id="IPR002052">
    <property type="entry name" value="DNA_methylase_N6_adenine_CS"/>
</dbReference>
<dbReference type="AlphaFoldDB" id="A0A0D0HCI0"/>
<comment type="caution">
    <text evidence="1">The sequence shown here is derived from an EMBL/GenBank/DDBJ whole genome shotgun (WGS) entry which is preliminary data.</text>
</comment>